<evidence type="ECO:0000256" key="9">
    <source>
        <dbReference type="PIRSR" id="PIRSR604723-51"/>
    </source>
</evidence>
<keyword evidence="6 8" id="KW-0663">Pyridoxal phosphate</keyword>
<keyword evidence="11" id="KW-0012">Acyltransferase</keyword>
<dbReference type="InterPro" id="IPR004839">
    <property type="entry name" value="Aminotransferase_I/II_large"/>
</dbReference>
<feature type="binding site" evidence="8">
    <location>
        <position position="210"/>
    </location>
    <ligand>
        <name>pyridoxal 5'-phosphate</name>
        <dbReference type="ChEBI" id="CHEBI:597326"/>
    </ligand>
</feature>
<sequence>MARQRLSDRVAAARAERAARLALRRRREVEAREGARVLVDGRQLLSFCSNDYLGLGQHLDVVAALQEAAAWHGLGSTGSPAVSGHHGEHAAFEREMAQWLGYPRALLLGSGYLANLAVLQSLLREGDVCVQDKLNHACLIDGARLSGAELKRYPHLDVEAALRQLMSRRDGAAILATDGVFSMDGDSAPLADLALVARAQGATLFVDDAHGIGVLGPDGRGSVAAAGLGPREVPLLLLPLGKAFGGQGAVLLGPEDLVGHVAETARPYLYSTAPAPAMAAAMRASLRLIRGQAWRRAKLASLVARFRRGAAALGLPLQESFTPIQPLLLGENRRALEVAAALEERGYLVAAIRPPTVPEGQARLRITLSVDHSEADVDGLLAALAEAVKPPTRPVTI</sequence>
<dbReference type="SUPFAM" id="SSF53383">
    <property type="entry name" value="PLP-dependent transferases"/>
    <property type="match status" value="1"/>
</dbReference>
<feature type="binding site" evidence="8">
    <location>
        <position position="24"/>
    </location>
    <ligand>
        <name>substrate</name>
    </ligand>
</feature>
<comment type="caution">
    <text evidence="8">Lacks conserved residue(s) required for the propagation of feature annotation.</text>
</comment>
<comment type="subunit">
    <text evidence="3 8">Homodimer.</text>
</comment>
<evidence type="ECO:0000256" key="3">
    <source>
        <dbReference type="ARBA" id="ARBA00011738"/>
    </source>
</evidence>
<keyword evidence="12" id="KW-1185">Reference proteome</keyword>
<feature type="binding site" evidence="8">
    <location>
        <position position="136"/>
    </location>
    <ligand>
        <name>substrate</name>
    </ligand>
</feature>
<accession>A0A5B2ZAA0</accession>
<evidence type="ECO:0000259" key="10">
    <source>
        <dbReference type="Pfam" id="PF00155"/>
    </source>
</evidence>
<dbReference type="InterPro" id="IPR050087">
    <property type="entry name" value="AON_synthase_class-II"/>
</dbReference>
<comment type="caution">
    <text evidence="11">The sequence shown here is derived from an EMBL/GenBank/DDBJ whole genome shotgun (WGS) entry which is preliminary data.</text>
</comment>
<dbReference type="GO" id="GO:0008710">
    <property type="term" value="F:8-amino-7-oxononanoate synthase activity"/>
    <property type="evidence" value="ECO:0007669"/>
    <property type="project" value="UniProtKB-UniRule"/>
</dbReference>
<dbReference type="RefSeq" id="WP_149861275.1">
    <property type="nucleotide sequence ID" value="NZ_VUOD01000010.1"/>
</dbReference>
<evidence type="ECO:0000256" key="6">
    <source>
        <dbReference type="ARBA" id="ARBA00022898"/>
    </source>
</evidence>
<dbReference type="InterPro" id="IPR004723">
    <property type="entry name" value="AONS_Archaea/Proteobacteria"/>
</dbReference>
<keyword evidence="5 8" id="KW-0093">Biotin biosynthesis</keyword>
<comment type="pathway">
    <text evidence="2 8">Cofactor biosynthesis; biotin biosynthesis.</text>
</comment>
<reference evidence="11 12" key="2">
    <citation type="submission" date="2019-09" db="EMBL/GenBank/DDBJ databases">
        <authorList>
            <person name="Mazur A."/>
        </authorList>
    </citation>
    <scope>NUCLEOTIDE SEQUENCE [LARGE SCALE GENOMIC DNA]</scope>
    <source>
        <strain evidence="11 12">3729k</strain>
    </source>
</reference>
<dbReference type="InterPro" id="IPR015422">
    <property type="entry name" value="PyrdxlP-dep_Trfase_small"/>
</dbReference>
<dbReference type="NCBIfam" id="TIGR00858">
    <property type="entry name" value="bioF"/>
    <property type="match status" value="1"/>
</dbReference>
<dbReference type="GO" id="GO:0009102">
    <property type="term" value="P:biotin biosynthetic process"/>
    <property type="evidence" value="ECO:0007669"/>
    <property type="project" value="UniProtKB-UniRule"/>
</dbReference>
<dbReference type="InterPro" id="IPR015421">
    <property type="entry name" value="PyrdxlP-dep_Trfase_major"/>
</dbReference>
<dbReference type="AlphaFoldDB" id="A0A5B2ZAA0"/>
<dbReference type="InterPro" id="IPR015424">
    <property type="entry name" value="PyrdxlP-dep_Trfase"/>
</dbReference>
<dbReference type="Pfam" id="PF00155">
    <property type="entry name" value="Aminotran_1_2"/>
    <property type="match status" value="1"/>
</dbReference>
<feature type="binding site" evidence="8">
    <location>
        <position position="182"/>
    </location>
    <ligand>
        <name>pyridoxal 5'-phosphate</name>
        <dbReference type="ChEBI" id="CHEBI:597326"/>
    </ligand>
</feature>
<feature type="domain" description="Aminotransferase class I/classII large" evidence="10">
    <location>
        <begin position="43"/>
        <end position="384"/>
    </location>
</feature>
<feature type="binding site" evidence="8">
    <location>
        <position position="356"/>
    </location>
    <ligand>
        <name>substrate</name>
    </ligand>
</feature>
<dbReference type="PANTHER" id="PTHR13693">
    <property type="entry name" value="CLASS II AMINOTRANSFERASE/8-AMINO-7-OXONONANOATE SYNTHASE"/>
    <property type="match status" value="1"/>
</dbReference>
<comment type="catalytic activity">
    <reaction evidence="7 8">
        <text>6-carboxyhexanoyl-[ACP] + L-alanine + H(+) = (8S)-8-amino-7-oxononanoate + holo-[ACP] + CO2</text>
        <dbReference type="Rhea" id="RHEA:42288"/>
        <dbReference type="Rhea" id="RHEA-COMP:9685"/>
        <dbReference type="Rhea" id="RHEA-COMP:9955"/>
        <dbReference type="ChEBI" id="CHEBI:15378"/>
        <dbReference type="ChEBI" id="CHEBI:16526"/>
        <dbReference type="ChEBI" id="CHEBI:57972"/>
        <dbReference type="ChEBI" id="CHEBI:64479"/>
        <dbReference type="ChEBI" id="CHEBI:78846"/>
        <dbReference type="ChEBI" id="CHEBI:149468"/>
        <dbReference type="EC" id="2.3.1.47"/>
    </reaction>
</comment>
<evidence type="ECO:0000256" key="4">
    <source>
        <dbReference type="ARBA" id="ARBA00022679"/>
    </source>
</evidence>
<feature type="modified residue" description="N6-(pyridoxal phosphate)lysine" evidence="8 9">
    <location>
        <position position="242"/>
    </location>
</feature>
<dbReference type="HAMAP" id="MF_01693">
    <property type="entry name" value="BioF_aminotrans_2"/>
    <property type="match status" value="1"/>
</dbReference>
<gene>
    <name evidence="8 11" type="primary">bioF</name>
    <name evidence="11" type="ORF">F0415_11010</name>
</gene>
<dbReference type="Proteomes" id="UP000322165">
    <property type="component" value="Unassembled WGS sequence"/>
</dbReference>
<proteinExistence type="inferred from homology"/>
<evidence type="ECO:0000256" key="1">
    <source>
        <dbReference type="ARBA" id="ARBA00001933"/>
    </source>
</evidence>
<organism evidence="11 12">
    <name type="scientific">Arenimonas fontis</name>
    <dbReference type="NCBI Taxonomy" id="2608255"/>
    <lineage>
        <taxon>Bacteria</taxon>
        <taxon>Pseudomonadati</taxon>
        <taxon>Pseudomonadota</taxon>
        <taxon>Gammaproteobacteria</taxon>
        <taxon>Lysobacterales</taxon>
        <taxon>Lysobacteraceae</taxon>
        <taxon>Arenimonas</taxon>
    </lineage>
</organism>
<comment type="similarity">
    <text evidence="8">Belongs to the class-II pyridoxal-phosphate-dependent aminotransferase family. BioF subfamily.</text>
</comment>
<dbReference type="EC" id="2.3.1.47" evidence="8"/>
<evidence type="ECO:0000313" key="12">
    <source>
        <dbReference type="Proteomes" id="UP000322165"/>
    </source>
</evidence>
<evidence type="ECO:0000313" key="11">
    <source>
        <dbReference type="EMBL" id="KAA2284134.1"/>
    </source>
</evidence>
<dbReference type="EMBL" id="VUOD01000010">
    <property type="protein sequence ID" value="KAA2284134.1"/>
    <property type="molecule type" value="Genomic_DNA"/>
</dbReference>
<comment type="function">
    <text evidence="8">Catalyzes the decarboxylative condensation of pimeloyl-[acyl-carrier protein] and L-alanine to produce 8-amino-7-oxononanoate (AON), [acyl-carrier protein], and carbon dioxide.</text>
</comment>
<evidence type="ECO:0000256" key="8">
    <source>
        <dbReference type="HAMAP-Rule" id="MF_01693"/>
    </source>
</evidence>
<keyword evidence="4 8" id="KW-0808">Transferase</keyword>
<dbReference type="GO" id="GO:0030170">
    <property type="term" value="F:pyridoxal phosphate binding"/>
    <property type="evidence" value="ECO:0007669"/>
    <property type="project" value="UniProtKB-UniRule"/>
</dbReference>
<dbReference type="InterPro" id="IPR022834">
    <property type="entry name" value="AONS_Proteobacteria"/>
</dbReference>
<comment type="cofactor">
    <cofactor evidence="1 8 9">
        <name>pyridoxal 5'-phosphate</name>
        <dbReference type="ChEBI" id="CHEBI:597326"/>
    </cofactor>
</comment>
<dbReference type="Gene3D" id="3.90.1150.10">
    <property type="entry name" value="Aspartate Aminotransferase, domain 1"/>
    <property type="match status" value="1"/>
</dbReference>
<dbReference type="PANTHER" id="PTHR13693:SF100">
    <property type="entry name" value="8-AMINO-7-OXONONANOATE SYNTHASE"/>
    <property type="match status" value="1"/>
</dbReference>
<reference evidence="11 12" key="1">
    <citation type="submission" date="2019-09" db="EMBL/GenBank/DDBJ databases">
        <title>Arenimonas chukotkensis sp. nov., a bacterium isolated from Chukotka hot spring, Arctic region, Russia.</title>
        <authorList>
            <person name="Zayulina K.S."/>
            <person name="Prokofeva M.I."/>
            <person name="Elcheninov A.G."/>
            <person name="Novikov A."/>
            <person name="Kochetkova T.V."/>
            <person name="Kublanov I.V."/>
        </authorList>
    </citation>
    <scope>NUCLEOTIDE SEQUENCE [LARGE SCALE GENOMIC DNA]</scope>
    <source>
        <strain evidence="11 12">3729k</strain>
    </source>
</reference>
<dbReference type="UniPathway" id="UPA00078"/>
<evidence type="ECO:0000256" key="5">
    <source>
        <dbReference type="ARBA" id="ARBA00022756"/>
    </source>
</evidence>
<evidence type="ECO:0000256" key="2">
    <source>
        <dbReference type="ARBA" id="ARBA00004746"/>
    </source>
</evidence>
<name>A0A5B2ZAA0_9GAMM</name>
<evidence type="ECO:0000256" key="7">
    <source>
        <dbReference type="ARBA" id="ARBA00047715"/>
    </source>
</evidence>
<feature type="binding site" evidence="8">
    <location>
        <begin position="111"/>
        <end position="112"/>
    </location>
    <ligand>
        <name>pyridoxal 5'-phosphate</name>
        <dbReference type="ChEBI" id="CHEBI:597326"/>
    </ligand>
</feature>
<dbReference type="Gene3D" id="3.40.640.10">
    <property type="entry name" value="Type I PLP-dependent aspartate aminotransferase-like (Major domain)"/>
    <property type="match status" value="1"/>
</dbReference>
<protein>
    <recommendedName>
        <fullName evidence="8">8-amino-7-oxononanoate synthase</fullName>
        <shortName evidence="8">AONS</shortName>
        <ecNumber evidence="8">2.3.1.47</ecNumber>
    </recommendedName>
    <alternativeName>
        <fullName evidence="8">7-keto-8-amino-pelargonic acid synthase</fullName>
        <shortName evidence="8">7-KAP synthase</shortName>
        <shortName evidence="8">KAPA synthase</shortName>
    </alternativeName>
    <alternativeName>
        <fullName evidence="8">8-amino-7-ketopelargonate synthase</fullName>
    </alternativeName>
</protein>